<keyword evidence="2" id="KW-0732">Signal</keyword>
<dbReference type="SUPFAM" id="SSF49299">
    <property type="entry name" value="PKD domain"/>
    <property type="match status" value="1"/>
</dbReference>
<dbReference type="Proteomes" id="UP001501079">
    <property type="component" value="Unassembled WGS sequence"/>
</dbReference>
<organism evidence="4 5">
    <name type="scientific">Gryllotalpicola koreensis</name>
    <dbReference type="NCBI Taxonomy" id="993086"/>
    <lineage>
        <taxon>Bacteria</taxon>
        <taxon>Bacillati</taxon>
        <taxon>Actinomycetota</taxon>
        <taxon>Actinomycetes</taxon>
        <taxon>Micrococcales</taxon>
        <taxon>Microbacteriaceae</taxon>
        <taxon>Gryllotalpicola</taxon>
    </lineage>
</organism>
<feature type="domain" description="PKD" evidence="3">
    <location>
        <begin position="161"/>
        <end position="213"/>
    </location>
</feature>
<evidence type="ECO:0000256" key="2">
    <source>
        <dbReference type="SAM" id="SignalP"/>
    </source>
</evidence>
<comment type="caution">
    <text evidence="4">The sequence shown here is derived from an EMBL/GenBank/DDBJ whole genome shotgun (WGS) entry which is preliminary data.</text>
</comment>
<feature type="chain" id="PRO_5047163288" description="PKD domain-containing protein" evidence="2">
    <location>
        <begin position="22"/>
        <end position="265"/>
    </location>
</feature>
<gene>
    <name evidence="4" type="ORF">GCM10022287_31360</name>
</gene>
<accession>A0ABP8A7M4</accession>
<dbReference type="InterPro" id="IPR000601">
    <property type="entry name" value="PKD_dom"/>
</dbReference>
<dbReference type="PROSITE" id="PS50093">
    <property type="entry name" value="PKD"/>
    <property type="match status" value="1"/>
</dbReference>
<feature type="region of interest" description="Disordered" evidence="1">
    <location>
        <begin position="25"/>
        <end position="112"/>
    </location>
</feature>
<dbReference type="CDD" id="cd00146">
    <property type="entry name" value="PKD"/>
    <property type="match status" value="1"/>
</dbReference>
<dbReference type="EMBL" id="BAABBW010000005">
    <property type="protein sequence ID" value="GAA4179283.1"/>
    <property type="molecule type" value="Genomic_DNA"/>
</dbReference>
<evidence type="ECO:0000256" key="1">
    <source>
        <dbReference type="SAM" id="MobiDB-lite"/>
    </source>
</evidence>
<feature type="signal peptide" evidence="2">
    <location>
        <begin position="1"/>
        <end position="21"/>
    </location>
</feature>
<sequence length="265" mass="27092">MQAITAAVLAIVMTMTPSATLASETDVGGTWVDDGVKVGGSTRGDEGLHPKGRHSGTGVTATTPTPDPWEPGTGPQALSCDSPDNCPGSDPPGTPPAPPPPAQPGTPGISDVARFLVGNPTVTSEPAGWTIAGAQTNFIASAGEREQAGELLGQPVTVHFTPVAYDWRYGDGMGQTVTSPGRSWAASGLPNFAKTPTSHAYENRGTYTVTVTVEFAARYQFAGQGWMDIAGTLGLTSDPITVTVKGVKTVLVGKTCEENPSGPGC</sequence>
<dbReference type="InterPro" id="IPR013783">
    <property type="entry name" value="Ig-like_fold"/>
</dbReference>
<name>A0ABP8A7M4_9MICO</name>
<dbReference type="Pfam" id="PF00801">
    <property type="entry name" value="PKD"/>
    <property type="match status" value="1"/>
</dbReference>
<dbReference type="InterPro" id="IPR035986">
    <property type="entry name" value="PKD_dom_sf"/>
</dbReference>
<evidence type="ECO:0000259" key="3">
    <source>
        <dbReference type="PROSITE" id="PS50093"/>
    </source>
</evidence>
<keyword evidence="5" id="KW-1185">Reference proteome</keyword>
<reference evidence="5" key="1">
    <citation type="journal article" date="2019" name="Int. J. Syst. Evol. Microbiol.">
        <title>The Global Catalogue of Microorganisms (GCM) 10K type strain sequencing project: providing services to taxonomists for standard genome sequencing and annotation.</title>
        <authorList>
            <consortium name="The Broad Institute Genomics Platform"/>
            <consortium name="The Broad Institute Genome Sequencing Center for Infectious Disease"/>
            <person name="Wu L."/>
            <person name="Ma J."/>
        </authorList>
    </citation>
    <scope>NUCLEOTIDE SEQUENCE [LARGE SCALE GENOMIC DNA]</scope>
    <source>
        <strain evidence="5">JCM 17591</strain>
    </source>
</reference>
<proteinExistence type="predicted"/>
<dbReference type="Gene3D" id="2.60.40.10">
    <property type="entry name" value="Immunoglobulins"/>
    <property type="match status" value="1"/>
</dbReference>
<feature type="compositionally biased region" description="Pro residues" evidence="1">
    <location>
        <begin position="89"/>
        <end position="104"/>
    </location>
</feature>
<protein>
    <recommendedName>
        <fullName evidence="3">PKD domain-containing protein</fullName>
    </recommendedName>
</protein>
<evidence type="ECO:0000313" key="5">
    <source>
        <dbReference type="Proteomes" id="UP001501079"/>
    </source>
</evidence>
<evidence type="ECO:0000313" key="4">
    <source>
        <dbReference type="EMBL" id="GAA4179283.1"/>
    </source>
</evidence>